<sequence>MDESRPPTNFHLVLCGAYNARADSWFFGDFVGLCNLLKESGVGGDFVSCYPIDDYFTNPRTPDSIKFGTFRNTTAATVTYTKRQHEMRAPFYEQIEKERTKRYLLDWLKEKSLSAQSGDAVSVWILSHGNHIGVVLGGEVLGPSELIRAAEEFNDGVQVDIAFSACHSSRFAEKYSECPQTFRYIQCAADRYSWAHHPTGTLRRRNSRFIQAMASSLTGERLASQGYHYRAGPWNISKHENYIKNQVQRRVSNPNEASAPSFFKDGVNLSSIVKNVLFRDFKDITYNPSTVSRRGRREWPGRDDSVVTRLDRIRNYASSGPAREQAVARMGTLFAPFAAAQGTATVFDCDWEFVKSATASWADDTAEINCVVYATYIRARLQSAIWDIVFSLSLDGYLDVTKVFAHPVPLNCSEKESRAFGEYLGTLKAIFDLEKSILQWPDEISAYFHSFVSLLINWFAIVVLRGMTVPAVTIFQYILDSEWLGDADEERLEGIEETYAKHMVNKSMPEIGKVETNNNLVGFFLPKQPVPDCGSADSLSLLEKLNEDFVKTFSEFEEFTKAYFNWDDQIVALMGEDPWAKQLTEVKELIPSEVCPEEMGESEECCED</sequence>
<dbReference type="AlphaFoldDB" id="A0A7C8JZS1"/>
<proteinExistence type="predicted"/>
<dbReference type="Proteomes" id="UP000480548">
    <property type="component" value="Unassembled WGS sequence"/>
</dbReference>
<evidence type="ECO:0000313" key="2">
    <source>
        <dbReference type="Proteomes" id="UP000480548"/>
    </source>
</evidence>
<name>A0A7C8JZS1_ORBOL</name>
<evidence type="ECO:0000313" key="1">
    <source>
        <dbReference type="EMBL" id="KAF3142036.1"/>
    </source>
</evidence>
<reference evidence="1 2" key="1">
    <citation type="submission" date="2019-06" db="EMBL/GenBank/DDBJ databases">
        <authorList>
            <person name="Palmer J.M."/>
        </authorList>
    </citation>
    <scope>NUCLEOTIDE SEQUENCE [LARGE SCALE GENOMIC DNA]</scope>
    <source>
        <strain evidence="1 2">TWF703</strain>
    </source>
</reference>
<comment type="caution">
    <text evidence="1">The sequence shown here is derived from an EMBL/GenBank/DDBJ whole genome shotgun (WGS) entry which is preliminary data.</text>
</comment>
<organism evidence="1 2">
    <name type="scientific">Orbilia oligospora</name>
    <name type="common">Nematode-trapping fungus</name>
    <name type="synonym">Arthrobotrys oligospora</name>
    <dbReference type="NCBI Taxonomy" id="2813651"/>
    <lineage>
        <taxon>Eukaryota</taxon>
        <taxon>Fungi</taxon>
        <taxon>Dikarya</taxon>
        <taxon>Ascomycota</taxon>
        <taxon>Pezizomycotina</taxon>
        <taxon>Orbiliomycetes</taxon>
        <taxon>Orbiliales</taxon>
        <taxon>Orbiliaceae</taxon>
        <taxon>Orbilia</taxon>
    </lineage>
</organism>
<accession>A0A7C8JZS1</accession>
<protein>
    <submittedName>
        <fullName evidence="1">Uncharacterized protein</fullName>
    </submittedName>
</protein>
<gene>
    <name evidence="1" type="ORF">TWF703_001259</name>
</gene>
<dbReference type="EMBL" id="WIQZ01000012">
    <property type="protein sequence ID" value="KAF3142036.1"/>
    <property type="molecule type" value="Genomic_DNA"/>
</dbReference>